<dbReference type="EMBL" id="CAJGYM010000082">
    <property type="protein sequence ID" value="CAD6196921.1"/>
    <property type="molecule type" value="Genomic_DNA"/>
</dbReference>
<evidence type="ECO:0000313" key="1">
    <source>
        <dbReference type="EMBL" id="CAD6196921.1"/>
    </source>
</evidence>
<dbReference type="Proteomes" id="UP000835052">
    <property type="component" value="Unassembled WGS sequence"/>
</dbReference>
<dbReference type="AlphaFoldDB" id="A0A8S1HK77"/>
<dbReference type="PANTHER" id="PTHR31578:SF3">
    <property type="entry name" value="NEMATODE SPECIFIC PEPTIDE FAMILY"/>
    <property type="match status" value="1"/>
</dbReference>
<comment type="caution">
    <text evidence="1">The sequence shown here is derived from an EMBL/GenBank/DDBJ whole genome shotgun (WGS) entry which is preliminary data.</text>
</comment>
<keyword evidence="2" id="KW-1185">Reference proteome</keyword>
<proteinExistence type="predicted"/>
<reference evidence="1" key="1">
    <citation type="submission" date="2020-10" db="EMBL/GenBank/DDBJ databases">
        <authorList>
            <person name="Kikuchi T."/>
        </authorList>
    </citation>
    <scope>NUCLEOTIDE SEQUENCE</scope>
    <source>
        <strain evidence="1">NKZ352</strain>
    </source>
</reference>
<dbReference type="PANTHER" id="PTHR31578">
    <property type="entry name" value="PROTEIN CBG21223-RELATED"/>
    <property type="match status" value="1"/>
</dbReference>
<name>A0A8S1HK77_9PELO</name>
<dbReference type="OrthoDB" id="5772941at2759"/>
<dbReference type="Pfam" id="PF12150">
    <property type="entry name" value="MFP2b"/>
    <property type="match status" value="2"/>
</dbReference>
<evidence type="ECO:0000313" key="2">
    <source>
        <dbReference type="Proteomes" id="UP000835052"/>
    </source>
</evidence>
<dbReference type="InterPro" id="IPR021010">
    <property type="entry name" value="Cytosolic_motility_protein"/>
</dbReference>
<protein>
    <submittedName>
        <fullName evidence="1">Uncharacterized protein</fullName>
    </submittedName>
</protein>
<organism evidence="1 2">
    <name type="scientific">Caenorhabditis auriculariae</name>
    <dbReference type="NCBI Taxonomy" id="2777116"/>
    <lineage>
        <taxon>Eukaryota</taxon>
        <taxon>Metazoa</taxon>
        <taxon>Ecdysozoa</taxon>
        <taxon>Nematoda</taxon>
        <taxon>Chromadorea</taxon>
        <taxon>Rhabditida</taxon>
        <taxon>Rhabditina</taxon>
        <taxon>Rhabditomorpha</taxon>
        <taxon>Rhabditoidea</taxon>
        <taxon>Rhabditidae</taxon>
        <taxon>Peloderinae</taxon>
        <taxon>Caenorhabditis</taxon>
    </lineage>
</organism>
<sequence length="328" mass="37199">MQKPPKAEEDSWAFQPIGAPFPEAPVRVPGQQNQYVALWYKHGKPIHGRAWNNDGVVQCSLPYKGAELTTKLQLEGQIQILQYKGDFKILGFWYEWLPVKQRHEDGNRELVKCGKSTPLLIRCSDQQHRVGYLDLDTEIALVSYNNKTEKYEGGMTDNFFAIFRNFSPPPVVKIYEDLWVDVRYNDNFPKNALLAEDRPLKTETGAMMKQYIGLWYKHGDAVFGRAYPDQSGKVRAHFGKNNQETAGPEVGSMQILTLPEENLRGIEYKWMTTKEGMTSGDWTMVKTGQSAPCVLRDAKGVEMVANLDLKTNRASAGYGGVEKARRTV</sequence>
<accession>A0A8S1HK77</accession>
<gene>
    <name evidence="1" type="ORF">CAUJ_LOCUS12832</name>
</gene>
<dbReference type="SUPFAM" id="SSF141739">
    <property type="entry name" value="MFPT repeat-like"/>
    <property type="match status" value="2"/>
</dbReference>